<comment type="caution">
    <text evidence="13">Lacks conserved residue(s) required for the propagation of feature annotation.</text>
</comment>
<dbReference type="HAMAP" id="MF_00974">
    <property type="entry name" value="DNA_primase_DnaG"/>
    <property type="match status" value="1"/>
</dbReference>
<keyword evidence="12 13" id="KW-0804">Transcription</keyword>
<evidence type="ECO:0000256" key="9">
    <source>
        <dbReference type="ARBA" id="ARBA00022833"/>
    </source>
</evidence>
<dbReference type="RefSeq" id="WP_133881876.1">
    <property type="nucleotide sequence ID" value="NZ_MWIN01000017.1"/>
</dbReference>
<proteinExistence type="inferred from homology"/>
<dbReference type="CDD" id="cd03364">
    <property type="entry name" value="TOPRIM_DnaG_primases"/>
    <property type="match status" value="1"/>
</dbReference>
<feature type="domain" description="Toprim" evidence="14">
    <location>
        <begin position="252"/>
        <end position="334"/>
    </location>
</feature>
<keyword evidence="10" id="KW-0460">Magnesium</keyword>
<evidence type="ECO:0000256" key="12">
    <source>
        <dbReference type="ARBA" id="ARBA00023163"/>
    </source>
</evidence>
<dbReference type="InterPro" id="IPR030846">
    <property type="entry name" value="DnaG_bac"/>
</dbReference>
<gene>
    <name evidence="13" type="primary">dnaG</name>
    <name evidence="15" type="ORF">DFR24_2691</name>
</gene>
<dbReference type="InterPro" id="IPR037068">
    <property type="entry name" value="DNA_primase_core_N_sf"/>
</dbReference>
<comment type="subunit">
    <text evidence="13">Monomer. Interacts with DnaB.</text>
</comment>
<dbReference type="SMART" id="SM00400">
    <property type="entry name" value="ZnF_CHCC"/>
    <property type="match status" value="1"/>
</dbReference>
<dbReference type="GO" id="GO:0008270">
    <property type="term" value="F:zinc ion binding"/>
    <property type="evidence" value="ECO:0007669"/>
    <property type="project" value="UniProtKB-KW"/>
</dbReference>
<dbReference type="InterPro" id="IPR019475">
    <property type="entry name" value="DNA_primase_DnaB-bd"/>
</dbReference>
<dbReference type="InterPro" id="IPR036977">
    <property type="entry name" value="DNA_primase_Znf_CHC2"/>
</dbReference>
<keyword evidence="6 13" id="KW-0235">DNA replication</keyword>
<comment type="cofactor">
    <cofactor evidence="1">
        <name>Zn(2+)</name>
        <dbReference type="ChEBI" id="CHEBI:29105"/>
    </cofactor>
</comment>
<dbReference type="OrthoDB" id="9803773at2"/>
<dbReference type="Proteomes" id="UP000295341">
    <property type="component" value="Unassembled WGS sequence"/>
</dbReference>
<reference evidence="15 16" key="1">
    <citation type="submission" date="2019-03" db="EMBL/GenBank/DDBJ databases">
        <title>Genomic Encyclopedia of Type Strains, Phase IV (KMG-IV): sequencing the most valuable type-strain genomes for metagenomic binning, comparative biology and taxonomic classification.</title>
        <authorList>
            <person name="Goeker M."/>
        </authorList>
    </citation>
    <scope>NUCLEOTIDE SEQUENCE [LARGE SCALE GENOMIC DNA]</scope>
    <source>
        <strain evidence="15 16">DSM 26377</strain>
    </source>
</reference>
<keyword evidence="9" id="KW-0862">Zinc</keyword>
<comment type="similarity">
    <text evidence="13">Belongs to the DnaG primase family.</text>
</comment>
<comment type="function">
    <text evidence="13">RNA polymerase that catalyzes the synthesis of short RNA molecules used as primers for DNA polymerase during DNA replication.</text>
</comment>
<dbReference type="SUPFAM" id="SSF57783">
    <property type="entry name" value="Zinc beta-ribbon"/>
    <property type="match status" value="1"/>
</dbReference>
<keyword evidence="11 13" id="KW-0238">DNA-binding</keyword>
<protein>
    <recommendedName>
        <fullName evidence="13">DNA primase</fullName>
        <ecNumber evidence="13">2.7.7.101</ecNumber>
    </recommendedName>
</protein>
<organism evidence="15 16">
    <name type="scientific">Panacagrimonas perspica</name>
    <dbReference type="NCBI Taxonomy" id="381431"/>
    <lineage>
        <taxon>Bacteria</taxon>
        <taxon>Pseudomonadati</taxon>
        <taxon>Pseudomonadota</taxon>
        <taxon>Gammaproteobacteria</taxon>
        <taxon>Nevskiales</taxon>
        <taxon>Nevskiaceae</taxon>
        <taxon>Panacagrimonas</taxon>
    </lineage>
</organism>
<dbReference type="InterPro" id="IPR002694">
    <property type="entry name" value="Znf_CHC2"/>
</dbReference>
<evidence type="ECO:0000313" key="15">
    <source>
        <dbReference type="EMBL" id="TDU28322.1"/>
    </source>
</evidence>
<dbReference type="GO" id="GO:0005737">
    <property type="term" value="C:cytoplasm"/>
    <property type="evidence" value="ECO:0007669"/>
    <property type="project" value="TreeGrafter"/>
</dbReference>
<evidence type="ECO:0000256" key="4">
    <source>
        <dbReference type="ARBA" id="ARBA00022679"/>
    </source>
</evidence>
<dbReference type="InterPro" id="IPR013264">
    <property type="entry name" value="DNAG_N"/>
</dbReference>
<dbReference type="EMBL" id="SOBT01000009">
    <property type="protein sequence ID" value="TDU28322.1"/>
    <property type="molecule type" value="Genomic_DNA"/>
</dbReference>
<dbReference type="InterPro" id="IPR016136">
    <property type="entry name" value="DNA_helicase_N/primase_C"/>
</dbReference>
<dbReference type="Pfam" id="PF13155">
    <property type="entry name" value="Toprim_2"/>
    <property type="match status" value="1"/>
</dbReference>
<evidence type="ECO:0000256" key="1">
    <source>
        <dbReference type="ARBA" id="ARBA00001947"/>
    </source>
</evidence>
<dbReference type="Gene3D" id="3.40.1360.10">
    <property type="match status" value="1"/>
</dbReference>
<dbReference type="GO" id="GO:1990077">
    <property type="term" value="C:primosome complex"/>
    <property type="evidence" value="ECO:0007669"/>
    <property type="project" value="UniProtKB-KW"/>
</dbReference>
<dbReference type="Pfam" id="PF08278">
    <property type="entry name" value="DnaG_DnaB_bind"/>
    <property type="match status" value="1"/>
</dbReference>
<keyword evidence="16" id="KW-1185">Reference proteome</keyword>
<dbReference type="SUPFAM" id="SSF56731">
    <property type="entry name" value="DNA primase core"/>
    <property type="match status" value="1"/>
</dbReference>
<evidence type="ECO:0000256" key="11">
    <source>
        <dbReference type="ARBA" id="ARBA00023125"/>
    </source>
</evidence>
<dbReference type="SUPFAM" id="SSF117023">
    <property type="entry name" value="DNA primase DnaG, C-terminal domain"/>
    <property type="match status" value="1"/>
</dbReference>
<dbReference type="FunFam" id="3.90.980.10:FF:000001">
    <property type="entry name" value="DNA primase"/>
    <property type="match status" value="1"/>
</dbReference>
<dbReference type="InterPro" id="IPR034151">
    <property type="entry name" value="TOPRIM_DnaG_bac"/>
</dbReference>
<evidence type="ECO:0000256" key="2">
    <source>
        <dbReference type="ARBA" id="ARBA00022478"/>
    </source>
</evidence>
<evidence type="ECO:0000313" key="16">
    <source>
        <dbReference type="Proteomes" id="UP000295341"/>
    </source>
</evidence>
<keyword evidence="3 13" id="KW-0639">Primosome</keyword>
<dbReference type="Gene3D" id="1.10.860.10">
    <property type="entry name" value="DNAb Helicase, Chain A"/>
    <property type="match status" value="1"/>
</dbReference>
<dbReference type="InterPro" id="IPR013173">
    <property type="entry name" value="DNA_primase_DnaG_DnaB-bd_dom"/>
</dbReference>
<comment type="catalytic activity">
    <reaction evidence="13">
        <text>ssDNA + n NTP = ssDNA/pppN(pN)n-1 hybrid + (n-1) diphosphate.</text>
        <dbReference type="EC" id="2.7.7.101"/>
    </reaction>
</comment>
<dbReference type="Pfam" id="PF08275">
    <property type="entry name" value="DNAG_N"/>
    <property type="match status" value="1"/>
</dbReference>
<dbReference type="GO" id="GO:0000428">
    <property type="term" value="C:DNA-directed RNA polymerase complex"/>
    <property type="evidence" value="ECO:0007669"/>
    <property type="project" value="UniProtKB-KW"/>
</dbReference>
<evidence type="ECO:0000256" key="13">
    <source>
        <dbReference type="HAMAP-Rule" id="MF_00974"/>
    </source>
</evidence>
<evidence type="ECO:0000256" key="6">
    <source>
        <dbReference type="ARBA" id="ARBA00022705"/>
    </source>
</evidence>
<dbReference type="PANTHER" id="PTHR30313:SF2">
    <property type="entry name" value="DNA PRIMASE"/>
    <property type="match status" value="1"/>
</dbReference>
<dbReference type="Gene3D" id="3.90.980.10">
    <property type="entry name" value="DNA primase, catalytic core, N-terminal domain"/>
    <property type="match status" value="1"/>
</dbReference>
<evidence type="ECO:0000256" key="5">
    <source>
        <dbReference type="ARBA" id="ARBA00022695"/>
    </source>
</evidence>
<dbReference type="GO" id="GO:0003899">
    <property type="term" value="F:DNA-directed RNA polymerase activity"/>
    <property type="evidence" value="ECO:0007669"/>
    <property type="project" value="UniProtKB-UniRule"/>
</dbReference>
<comment type="caution">
    <text evidence="15">The sequence shown here is derived from an EMBL/GenBank/DDBJ whole genome shotgun (WGS) entry which is preliminary data.</text>
</comment>
<dbReference type="Pfam" id="PF10410">
    <property type="entry name" value="DnaB_bind"/>
    <property type="match status" value="1"/>
</dbReference>
<dbReference type="InterPro" id="IPR006295">
    <property type="entry name" value="DNA_primase_DnaG"/>
</dbReference>
<keyword evidence="7" id="KW-0479">Metal-binding</keyword>
<keyword evidence="4 13" id="KW-0808">Transferase</keyword>
<evidence type="ECO:0000256" key="7">
    <source>
        <dbReference type="ARBA" id="ARBA00022723"/>
    </source>
</evidence>
<dbReference type="Gene3D" id="1.20.50.20">
    <property type="entry name" value="DnaG, RNA polymerase domain, helical bundle"/>
    <property type="match status" value="1"/>
</dbReference>
<evidence type="ECO:0000259" key="14">
    <source>
        <dbReference type="PROSITE" id="PS50880"/>
    </source>
</evidence>
<name>A0A4R7P4E8_9GAMM</name>
<dbReference type="NCBIfam" id="TIGR01391">
    <property type="entry name" value="dnaG"/>
    <property type="match status" value="1"/>
</dbReference>
<dbReference type="SMART" id="SM00766">
    <property type="entry name" value="DnaG_DnaB_bind"/>
    <property type="match status" value="1"/>
</dbReference>
<evidence type="ECO:0000256" key="3">
    <source>
        <dbReference type="ARBA" id="ARBA00022515"/>
    </source>
</evidence>
<dbReference type="InterPro" id="IPR050219">
    <property type="entry name" value="DnaG_primase"/>
</dbReference>
<dbReference type="EC" id="2.7.7.101" evidence="13"/>
<dbReference type="AlphaFoldDB" id="A0A4R7P4E8"/>
<accession>A0A4R7P4E8</accession>
<dbReference type="FunFam" id="3.90.580.10:FF:000001">
    <property type="entry name" value="DNA primase"/>
    <property type="match status" value="1"/>
</dbReference>
<keyword evidence="8" id="KW-0863">Zinc-finger</keyword>
<dbReference type="InterPro" id="IPR006171">
    <property type="entry name" value="TOPRIM_dom"/>
</dbReference>
<evidence type="ECO:0000256" key="8">
    <source>
        <dbReference type="ARBA" id="ARBA00022771"/>
    </source>
</evidence>
<keyword evidence="5 13" id="KW-0548">Nucleotidyltransferase</keyword>
<dbReference type="PROSITE" id="PS50880">
    <property type="entry name" value="TOPRIM"/>
    <property type="match status" value="1"/>
</dbReference>
<dbReference type="FunFam" id="3.40.1360.10:FF:000002">
    <property type="entry name" value="DNA primase"/>
    <property type="match status" value="1"/>
</dbReference>
<dbReference type="GO" id="GO:0003677">
    <property type="term" value="F:DNA binding"/>
    <property type="evidence" value="ECO:0007669"/>
    <property type="project" value="UniProtKB-KW"/>
</dbReference>
<dbReference type="GO" id="GO:0006269">
    <property type="term" value="P:DNA replication, synthesis of primer"/>
    <property type="evidence" value="ECO:0007669"/>
    <property type="project" value="UniProtKB-UniRule"/>
</dbReference>
<evidence type="ECO:0000256" key="10">
    <source>
        <dbReference type="ARBA" id="ARBA00022842"/>
    </source>
</evidence>
<keyword evidence="2 13" id="KW-0240">DNA-directed RNA polymerase</keyword>
<dbReference type="PANTHER" id="PTHR30313">
    <property type="entry name" value="DNA PRIMASE"/>
    <property type="match status" value="1"/>
</dbReference>
<sequence length="580" mass="64293">MAGGRIPQSFVLDLLSRADIVEVIGSRLELKRAGREFKALSPFSNEKSPSFFVSPTKQFYHCFSSGKSGNAIGFLMEYDRLTFVEAVEELAGRLGIEVPREGGQFERLVLDGPLDALAAAQRFFSEQLRKHQPAIDYLKKRGVSGETAKTFGMGFAPDSWDALSHFFDDPKHAIDAGLLKKKEETGRVFDVFRNRVMFPIRDARGRVIAFGGRTLADDPAKYLNSPETALFHKGRNLFGLYEAKQSRKSALPHLIVVEGYMDTVMLAQHGIREVVATLGTATTREHLTLLFKSTSKVVFCFDGDRAGHSAAWRALEQALPEVDEKRECVFMFLPDGHDPDSLVQEIGEEAFRKRVDEALSLSTFLLGELNKQTNLATLDGRAKLAGLAKPHVAKMKDSPLRSLLVDELSRITRLRREEFGVAVSSDSEAPARALSAPPLDAGSVRVLKLALQYLVERPDLADQVSELELLAESGLPGISMLVEAVEFFHENPSAHGGQLHEHWRGTPKAAALERLGPLSAALDDAAIEREFTDAINHLRHKAMQSRIDWFKAESAVRELGSAELAEWQALQALLPRRSQR</sequence>
<dbReference type="SMART" id="SM00493">
    <property type="entry name" value="TOPRIM"/>
    <property type="match status" value="1"/>
</dbReference>
<dbReference type="Gene3D" id="3.90.580.10">
    <property type="entry name" value="Zinc finger, CHC2-type domain"/>
    <property type="match status" value="1"/>
</dbReference>
<dbReference type="Pfam" id="PF01807">
    <property type="entry name" value="Zn_ribbon_DnaG"/>
    <property type="match status" value="1"/>
</dbReference>